<dbReference type="InterPro" id="IPR050224">
    <property type="entry name" value="TALE_homeobox"/>
</dbReference>
<dbReference type="SUPFAM" id="SSF46689">
    <property type="entry name" value="Homeodomain-like"/>
    <property type="match status" value="1"/>
</dbReference>
<evidence type="ECO:0000256" key="1">
    <source>
        <dbReference type="ARBA" id="ARBA00023125"/>
    </source>
</evidence>
<evidence type="ECO:0000256" key="2">
    <source>
        <dbReference type="ARBA" id="ARBA00023155"/>
    </source>
</evidence>
<keyword evidence="3 4" id="KW-0539">Nucleus</keyword>
<keyword evidence="2 4" id="KW-0371">Homeobox</keyword>
<keyword evidence="1 4" id="KW-0238">DNA-binding</keyword>
<evidence type="ECO:0000313" key="6">
    <source>
        <dbReference type="EMBL" id="KAF2182936.1"/>
    </source>
</evidence>
<dbReference type="Pfam" id="PF05920">
    <property type="entry name" value="Homeobox_KN"/>
    <property type="match status" value="1"/>
</dbReference>
<keyword evidence="7" id="KW-1185">Reference proteome</keyword>
<dbReference type="EMBL" id="ML994645">
    <property type="protein sequence ID" value="KAF2182936.1"/>
    <property type="molecule type" value="Genomic_DNA"/>
</dbReference>
<dbReference type="CDD" id="cd00086">
    <property type="entry name" value="homeodomain"/>
    <property type="match status" value="1"/>
</dbReference>
<evidence type="ECO:0000313" key="7">
    <source>
        <dbReference type="Proteomes" id="UP000800200"/>
    </source>
</evidence>
<dbReference type="OrthoDB" id="10056939at2759"/>
<sequence length="55" mass="6471">KRTRLPKSSVRILKQWCEDHWHSPYPTSEEKESLLCKTGLSGSQLSGWFVNARRR</sequence>
<dbReference type="GO" id="GO:0006355">
    <property type="term" value="P:regulation of DNA-templated transcription"/>
    <property type="evidence" value="ECO:0007669"/>
    <property type="project" value="InterPro"/>
</dbReference>
<dbReference type="PANTHER" id="PTHR11850">
    <property type="entry name" value="HOMEOBOX PROTEIN TRANSCRIPTION FACTORS"/>
    <property type="match status" value="1"/>
</dbReference>
<dbReference type="GO" id="GO:0003677">
    <property type="term" value="F:DNA binding"/>
    <property type="evidence" value="ECO:0007669"/>
    <property type="project" value="UniProtKB-UniRule"/>
</dbReference>
<protein>
    <recommendedName>
        <fullName evidence="5">Homeobox domain-containing protein</fullName>
    </recommendedName>
</protein>
<feature type="non-terminal residue" evidence="6">
    <location>
        <position position="1"/>
    </location>
</feature>
<evidence type="ECO:0000256" key="4">
    <source>
        <dbReference type="PROSITE-ProRule" id="PRU00108"/>
    </source>
</evidence>
<proteinExistence type="predicted"/>
<gene>
    <name evidence="6" type="ORF">K469DRAFT_438644</name>
</gene>
<dbReference type="Gene3D" id="1.10.10.60">
    <property type="entry name" value="Homeodomain-like"/>
    <property type="match status" value="1"/>
</dbReference>
<dbReference type="PROSITE" id="PS50071">
    <property type="entry name" value="HOMEOBOX_2"/>
    <property type="match status" value="1"/>
</dbReference>
<dbReference type="AlphaFoldDB" id="A0A6A6DZ68"/>
<feature type="non-terminal residue" evidence="6">
    <location>
        <position position="55"/>
    </location>
</feature>
<accession>A0A6A6DZ68</accession>
<organism evidence="6 7">
    <name type="scientific">Zopfia rhizophila CBS 207.26</name>
    <dbReference type="NCBI Taxonomy" id="1314779"/>
    <lineage>
        <taxon>Eukaryota</taxon>
        <taxon>Fungi</taxon>
        <taxon>Dikarya</taxon>
        <taxon>Ascomycota</taxon>
        <taxon>Pezizomycotina</taxon>
        <taxon>Dothideomycetes</taxon>
        <taxon>Dothideomycetes incertae sedis</taxon>
        <taxon>Zopfiaceae</taxon>
        <taxon>Zopfia</taxon>
    </lineage>
</organism>
<evidence type="ECO:0000256" key="3">
    <source>
        <dbReference type="ARBA" id="ARBA00023242"/>
    </source>
</evidence>
<feature type="domain" description="Homeobox" evidence="5">
    <location>
        <begin position="1"/>
        <end position="55"/>
    </location>
</feature>
<name>A0A6A6DZ68_9PEZI</name>
<dbReference type="InterPro" id="IPR009057">
    <property type="entry name" value="Homeodomain-like_sf"/>
</dbReference>
<dbReference type="Proteomes" id="UP000800200">
    <property type="component" value="Unassembled WGS sequence"/>
</dbReference>
<dbReference type="InterPro" id="IPR001356">
    <property type="entry name" value="HD"/>
</dbReference>
<dbReference type="InterPro" id="IPR008422">
    <property type="entry name" value="KN_HD"/>
</dbReference>
<comment type="subcellular location">
    <subcellularLocation>
        <location evidence="4">Nucleus</location>
    </subcellularLocation>
</comment>
<dbReference type="GO" id="GO:0005634">
    <property type="term" value="C:nucleus"/>
    <property type="evidence" value="ECO:0007669"/>
    <property type="project" value="UniProtKB-SubCell"/>
</dbReference>
<evidence type="ECO:0000259" key="5">
    <source>
        <dbReference type="PROSITE" id="PS50071"/>
    </source>
</evidence>
<reference evidence="6" key="1">
    <citation type="journal article" date="2020" name="Stud. Mycol.">
        <title>101 Dothideomycetes genomes: a test case for predicting lifestyles and emergence of pathogens.</title>
        <authorList>
            <person name="Haridas S."/>
            <person name="Albert R."/>
            <person name="Binder M."/>
            <person name="Bloem J."/>
            <person name="Labutti K."/>
            <person name="Salamov A."/>
            <person name="Andreopoulos B."/>
            <person name="Baker S."/>
            <person name="Barry K."/>
            <person name="Bills G."/>
            <person name="Bluhm B."/>
            <person name="Cannon C."/>
            <person name="Castanera R."/>
            <person name="Culley D."/>
            <person name="Daum C."/>
            <person name="Ezra D."/>
            <person name="Gonzalez J."/>
            <person name="Henrissat B."/>
            <person name="Kuo A."/>
            <person name="Liang C."/>
            <person name="Lipzen A."/>
            <person name="Lutzoni F."/>
            <person name="Magnuson J."/>
            <person name="Mondo S."/>
            <person name="Nolan M."/>
            <person name="Ohm R."/>
            <person name="Pangilinan J."/>
            <person name="Park H.-J."/>
            <person name="Ramirez L."/>
            <person name="Alfaro M."/>
            <person name="Sun H."/>
            <person name="Tritt A."/>
            <person name="Yoshinaga Y."/>
            <person name="Zwiers L.-H."/>
            <person name="Turgeon B."/>
            <person name="Goodwin S."/>
            <person name="Spatafora J."/>
            <person name="Crous P."/>
            <person name="Grigoriev I."/>
        </authorList>
    </citation>
    <scope>NUCLEOTIDE SEQUENCE</scope>
    <source>
        <strain evidence="6">CBS 207.26</strain>
    </source>
</reference>